<evidence type="ECO:0000259" key="1">
    <source>
        <dbReference type="PROSITE" id="PS50995"/>
    </source>
</evidence>
<comment type="caution">
    <text evidence="2">The sequence shown here is derived from an EMBL/GenBank/DDBJ whole genome shotgun (WGS) entry which is preliminary data.</text>
</comment>
<dbReference type="InterPro" id="IPR036388">
    <property type="entry name" value="WH-like_DNA-bd_sf"/>
</dbReference>
<dbReference type="PROSITE" id="PS50995">
    <property type="entry name" value="HTH_MARR_2"/>
    <property type="match status" value="1"/>
</dbReference>
<feature type="domain" description="HTH marR-type" evidence="1">
    <location>
        <begin position="1"/>
        <end position="128"/>
    </location>
</feature>
<dbReference type="GO" id="GO:0003700">
    <property type="term" value="F:DNA-binding transcription factor activity"/>
    <property type="evidence" value="ECO:0007669"/>
    <property type="project" value="InterPro"/>
</dbReference>
<dbReference type="PANTHER" id="PTHR33164">
    <property type="entry name" value="TRANSCRIPTIONAL REGULATOR, MARR FAMILY"/>
    <property type="match status" value="1"/>
</dbReference>
<dbReference type="SMART" id="SM00347">
    <property type="entry name" value="HTH_MARR"/>
    <property type="match status" value="1"/>
</dbReference>
<protein>
    <submittedName>
        <fullName evidence="2">MarR family transcriptional regulator</fullName>
    </submittedName>
</protein>
<dbReference type="Pfam" id="PF01047">
    <property type="entry name" value="MarR"/>
    <property type="match status" value="1"/>
</dbReference>
<dbReference type="PANTHER" id="PTHR33164:SF94">
    <property type="entry name" value="TRANSCRIPTIONAL REGULATORY PROTEIN-RELATED"/>
    <property type="match status" value="1"/>
</dbReference>
<reference evidence="2 3" key="1">
    <citation type="submission" date="2018-06" db="EMBL/GenBank/DDBJ databases">
        <title>Genomic Encyclopedia of Type Strains, Phase IV (KMG-IV): sequencing the most valuable type-strain genomes for metagenomic binning, comparative biology and taxonomic classification.</title>
        <authorList>
            <person name="Goeker M."/>
        </authorList>
    </citation>
    <scope>NUCLEOTIDE SEQUENCE [LARGE SCALE GENOMIC DNA]</scope>
    <source>
        <strain evidence="2 3">DSM 45521</strain>
    </source>
</reference>
<evidence type="ECO:0000313" key="2">
    <source>
        <dbReference type="EMBL" id="PYE12731.1"/>
    </source>
</evidence>
<name>A0A318RHI5_WILLI</name>
<dbReference type="EMBL" id="QJSP01000020">
    <property type="protein sequence ID" value="PYE12731.1"/>
    <property type="molecule type" value="Genomic_DNA"/>
</dbReference>
<dbReference type="SUPFAM" id="SSF46785">
    <property type="entry name" value="Winged helix' DNA-binding domain"/>
    <property type="match status" value="1"/>
</dbReference>
<gene>
    <name evidence="2" type="ORF">DFR67_12010</name>
</gene>
<dbReference type="GO" id="GO:0006950">
    <property type="term" value="P:response to stress"/>
    <property type="evidence" value="ECO:0007669"/>
    <property type="project" value="TreeGrafter"/>
</dbReference>
<evidence type="ECO:0000313" key="3">
    <source>
        <dbReference type="Proteomes" id="UP000247591"/>
    </source>
</evidence>
<dbReference type="Gene3D" id="1.10.10.10">
    <property type="entry name" value="Winged helix-like DNA-binding domain superfamily/Winged helix DNA-binding domain"/>
    <property type="match status" value="1"/>
</dbReference>
<sequence>MLSASRALVGIAATSIADIEGIVTIGQLRVLMLLATRDEVNLAAVARELDVNPSNASRTVDRLHKAGLIDRYDSPTDRRHLALTLTDAGSALVQGVNGRRRAAVESILHTMTPSARQSLAASLRKFAAAAGEPAEGGAAALLWPPIT</sequence>
<accession>A0A318RHI5</accession>
<dbReference type="AlphaFoldDB" id="A0A318RHI5"/>
<dbReference type="InterPro" id="IPR036390">
    <property type="entry name" value="WH_DNA-bd_sf"/>
</dbReference>
<dbReference type="PRINTS" id="PR00598">
    <property type="entry name" value="HTHMARR"/>
</dbReference>
<organism evidence="2 3">
    <name type="scientific">Williamsia limnetica</name>
    <dbReference type="NCBI Taxonomy" id="882452"/>
    <lineage>
        <taxon>Bacteria</taxon>
        <taxon>Bacillati</taxon>
        <taxon>Actinomycetota</taxon>
        <taxon>Actinomycetes</taxon>
        <taxon>Mycobacteriales</taxon>
        <taxon>Nocardiaceae</taxon>
        <taxon>Williamsia</taxon>
    </lineage>
</organism>
<dbReference type="InterPro" id="IPR000835">
    <property type="entry name" value="HTH_MarR-typ"/>
</dbReference>
<keyword evidence="3" id="KW-1185">Reference proteome</keyword>
<dbReference type="Proteomes" id="UP000247591">
    <property type="component" value="Unassembled WGS sequence"/>
</dbReference>
<dbReference type="InterPro" id="IPR039422">
    <property type="entry name" value="MarR/SlyA-like"/>
</dbReference>
<proteinExistence type="predicted"/>